<proteinExistence type="predicted"/>
<keyword evidence="1 7" id="KW-0479">Metal-binding</keyword>
<dbReference type="SUPFAM" id="SSF47895">
    <property type="entry name" value="Transducin (alpha subunit), insertion domain"/>
    <property type="match status" value="1"/>
</dbReference>
<evidence type="ECO:0000256" key="1">
    <source>
        <dbReference type="ARBA" id="ARBA00022723"/>
    </source>
</evidence>
<dbReference type="GO" id="GO:0005525">
    <property type="term" value="F:GTP binding"/>
    <property type="evidence" value="ECO:0007669"/>
    <property type="project" value="UniProtKB-KW"/>
</dbReference>
<dbReference type="AlphaFoldDB" id="A0A835ZE70"/>
<dbReference type="Pfam" id="PF00503">
    <property type="entry name" value="G-alpha"/>
    <property type="match status" value="1"/>
</dbReference>
<dbReference type="Proteomes" id="UP000664859">
    <property type="component" value="Unassembled WGS sequence"/>
</dbReference>
<evidence type="ECO:0000256" key="3">
    <source>
        <dbReference type="ARBA" id="ARBA00022842"/>
    </source>
</evidence>
<evidence type="ECO:0000256" key="4">
    <source>
        <dbReference type="ARBA" id="ARBA00023134"/>
    </source>
</evidence>
<keyword evidence="3 7" id="KW-0460">Magnesium</keyword>
<comment type="caution">
    <text evidence="8">The sequence shown here is derived from an EMBL/GenBank/DDBJ whole genome shotgun (WGS) entry which is preliminary data.</text>
</comment>
<feature type="binding site" evidence="6">
    <location>
        <begin position="268"/>
        <end position="271"/>
    </location>
    <ligand>
        <name>GTP</name>
        <dbReference type="ChEBI" id="CHEBI:37565"/>
    </ligand>
</feature>
<evidence type="ECO:0000313" key="9">
    <source>
        <dbReference type="Proteomes" id="UP000664859"/>
    </source>
</evidence>
<feature type="binding site" evidence="6">
    <location>
        <begin position="47"/>
        <end position="52"/>
    </location>
    <ligand>
        <name>GTP</name>
        <dbReference type="ChEBI" id="CHEBI:37565"/>
    </ligand>
</feature>
<dbReference type="FunFam" id="3.40.50.300:FF:002307">
    <property type="entry name" value="Guanine nucleotide-binding protein G(k) subunit alpha"/>
    <property type="match status" value="1"/>
</dbReference>
<dbReference type="GO" id="GO:0001664">
    <property type="term" value="F:G protein-coupled receptor binding"/>
    <property type="evidence" value="ECO:0007669"/>
    <property type="project" value="TreeGrafter"/>
</dbReference>
<evidence type="ECO:0000313" key="8">
    <source>
        <dbReference type="EMBL" id="KAG5190679.1"/>
    </source>
</evidence>
<dbReference type="InterPro" id="IPR001019">
    <property type="entry name" value="Gprotein_alpha_su"/>
</dbReference>
<dbReference type="Gene3D" id="3.40.50.300">
    <property type="entry name" value="P-loop containing nucleotide triphosphate hydrolases"/>
    <property type="match status" value="1"/>
</dbReference>
<evidence type="ECO:0000256" key="7">
    <source>
        <dbReference type="PIRSR" id="PIRSR601019-2"/>
    </source>
</evidence>
<dbReference type="InterPro" id="IPR011025">
    <property type="entry name" value="GproteinA_insert"/>
</dbReference>
<keyword evidence="5" id="KW-0807">Transducer</keyword>
<dbReference type="SMART" id="SM00275">
    <property type="entry name" value="G_alpha"/>
    <property type="match status" value="1"/>
</dbReference>
<dbReference type="CDD" id="cd00066">
    <property type="entry name" value="G-alpha"/>
    <property type="match status" value="1"/>
</dbReference>
<keyword evidence="2 6" id="KW-0547">Nucleotide-binding</keyword>
<dbReference type="GO" id="GO:0007188">
    <property type="term" value="P:adenylate cyclase-modulating G protein-coupled receptor signaling pathway"/>
    <property type="evidence" value="ECO:0007669"/>
    <property type="project" value="TreeGrafter"/>
</dbReference>
<gene>
    <name evidence="8" type="ORF">JKP88DRAFT_259734</name>
</gene>
<dbReference type="PROSITE" id="PS51882">
    <property type="entry name" value="G_ALPHA"/>
    <property type="match status" value="1"/>
</dbReference>
<dbReference type="PRINTS" id="PR00318">
    <property type="entry name" value="GPROTEINA"/>
</dbReference>
<feature type="binding site" evidence="6">
    <location>
        <position position="327"/>
    </location>
    <ligand>
        <name>GTP</name>
        <dbReference type="ChEBI" id="CHEBI:37565"/>
    </ligand>
</feature>
<dbReference type="Gene3D" id="1.10.400.10">
    <property type="entry name" value="GI Alpha 1, domain 2-like"/>
    <property type="match status" value="1"/>
</dbReference>
<dbReference type="OrthoDB" id="5817230at2759"/>
<sequence length="355" mass="39430">MGACLGGEAAPQGEVVTKESQAIDAKAAADFRKEQEKVKLLLLGAGESGKSTIFKQMKILHGVITEEDRRLMTPVVHQNTLLAMKTLVGQVEARSLQGQVAAAAAFDTVKTCDDTAVIDTELGKALKAVWQDPVVQRVWEKQAEFQIEESVKYFFDDMDRISGPGYTATPQDMVYTRVRTTGIVTDRYVIDGTTFEMYDVGGQRNERKKWIHCFDAVTAVLFVASLSEYDQKLFEDASTNRVTEALSLFADTCNNKYFHNSSIILFLNKRDLFEAKVLKVSIKSIPSFIDFGGPEQSAEAGIKYFMDKFLAQKGAFRKDIYVHVVCATDTENVNRVFSACTDIILKDSLRGSGFA</sequence>
<dbReference type="PANTHER" id="PTHR10218:SF302">
    <property type="entry name" value="GUANINE NUCLEOTIDE-BINDING PROTEIN ALPHA-5 SUBUNIT"/>
    <property type="match status" value="1"/>
</dbReference>
<feature type="binding site" evidence="7">
    <location>
        <position position="51"/>
    </location>
    <ligand>
        <name>Mg(2+)</name>
        <dbReference type="ChEBI" id="CHEBI:18420"/>
    </ligand>
</feature>
<reference evidence="8" key="1">
    <citation type="submission" date="2021-02" db="EMBL/GenBank/DDBJ databases">
        <title>First Annotated Genome of the Yellow-green Alga Tribonema minus.</title>
        <authorList>
            <person name="Mahan K.M."/>
        </authorList>
    </citation>
    <scope>NUCLEOTIDE SEQUENCE</scope>
    <source>
        <strain evidence="8">UTEX B ZZ1240</strain>
    </source>
</reference>
<protein>
    <submittedName>
        <fullName evidence="8">GPA1, alpha subunit of a heterotrimeric G protein</fullName>
    </submittedName>
</protein>
<evidence type="ECO:0000256" key="5">
    <source>
        <dbReference type="ARBA" id="ARBA00023224"/>
    </source>
</evidence>
<dbReference type="SUPFAM" id="SSF52540">
    <property type="entry name" value="P-loop containing nucleoside triphosphate hydrolases"/>
    <property type="match status" value="1"/>
</dbReference>
<dbReference type="InterPro" id="IPR027417">
    <property type="entry name" value="P-loop_NTPase"/>
</dbReference>
<dbReference type="GO" id="GO:0005834">
    <property type="term" value="C:heterotrimeric G-protein complex"/>
    <property type="evidence" value="ECO:0007669"/>
    <property type="project" value="TreeGrafter"/>
</dbReference>
<keyword evidence="4 6" id="KW-0342">GTP-binding</keyword>
<dbReference type="GO" id="GO:0005737">
    <property type="term" value="C:cytoplasm"/>
    <property type="evidence" value="ECO:0007669"/>
    <property type="project" value="TreeGrafter"/>
</dbReference>
<evidence type="ECO:0000256" key="6">
    <source>
        <dbReference type="PIRSR" id="PIRSR601019-1"/>
    </source>
</evidence>
<keyword evidence="9" id="KW-1185">Reference proteome</keyword>
<accession>A0A835ZE70</accession>
<feature type="binding site" evidence="7">
    <location>
        <position position="180"/>
    </location>
    <ligand>
        <name>Mg(2+)</name>
        <dbReference type="ChEBI" id="CHEBI:18420"/>
    </ligand>
</feature>
<dbReference type="GO" id="GO:0046872">
    <property type="term" value="F:metal ion binding"/>
    <property type="evidence" value="ECO:0007669"/>
    <property type="project" value="UniProtKB-KW"/>
</dbReference>
<dbReference type="EMBL" id="JAFCMP010000030">
    <property type="protein sequence ID" value="KAG5190679.1"/>
    <property type="molecule type" value="Genomic_DNA"/>
</dbReference>
<evidence type="ECO:0000256" key="2">
    <source>
        <dbReference type="ARBA" id="ARBA00022741"/>
    </source>
</evidence>
<dbReference type="GO" id="GO:0003924">
    <property type="term" value="F:GTPase activity"/>
    <property type="evidence" value="ECO:0007669"/>
    <property type="project" value="InterPro"/>
</dbReference>
<dbReference type="PANTHER" id="PTHR10218">
    <property type="entry name" value="GTP-BINDING PROTEIN ALPHA SUBUNIT"/>
    <property type="match status" value="1"/>
</dbReference>
<organism evidence="8 9">
    <name type="scientific">Tribonema minus</name>
    <dbReference type="NCBI Taxonomy" id="303371"/>
    <lineage>
        <taxon>Eukaryota</taxon>
        <taxon>Sar</taxon>
        <taxon>Stramenopiles</taxon>
        <taxon>Ochrophyta</taxon>
        <taxon>PX clade</taxon>
        <taxon>Xanthophyceae</taxon>
        <taxon>Tribonematales</taxon>
        <taxon>Tribonemataceae</taxon>
        <taxon>Tribonema</taxon>
    </lineage>
</organism>
<feature type="binding site" evidence="6">
    <location>
        <begin position="199"/>
        <end position="203"/>
    </location>
    <ligand>
        <name>GTP</name>
        <dbReference type="ChEBI" id="CHEBI:37565"/>
    </ligand>
</feature>
<dbReference type="GO" id="GO:0031683">
    <property type="term" value="F:G-protein beta/gamma-subunit complex binding"/>
    <property type="evidence" value="ECO:0007669"/>
    <property type="project" value="InterPro"/>
</dbReference>
<name>A0A835ZE70_9STRA</name>